<keyword evidence="6" id="KW-0969">Cilium</keyword>
<dbReference type="InterPro" id="IPR003713">
    <property type="entry name" value="FliS"/>
</dbReference>
<dbReference type="PIRSF" id="PIRSF039090">
    <property type="entry name" value="Flis"/>
    <property type="match status" value="1"/>
</dbReference>
<dbReference type="Gene3D" id="1.20.120.340">
    <property type="entry name" value="Flagellar protein FliS"/>
    <property type="match status" value="1"/>
</dbReference>
<keyword evidence="3" id="KW-0963">Cytoplasm</keyword>
<dbReference type="AlphaFoldDB" id="A0A3B0ZV96"/>
<comment type="subcellular location">
    <subcellularLocation>
        <location evidence="1">Cytoplasm</location>
        <location evidence="1">Cytosol</location>
    </subcellularLocation>
</comment>
<keyword evidence="5" id="KW-0143">Chaperone</keyword>
<evidence type="ECO:0000256" key="2">
    <source>
        <dbReference type="ARBA" id="ARBA00008787"/>
    </source>
</evidence>
<name>A0A3B0ZV96_9ZZZZ</name>
<dbReference type="CDD" id="cd16098">
    <property type="entry name" value="FliS"/>
    <property type="match status" value="1"/>
</dbReference>
<reference evidence="6" key="1">
    <citation type="submission" date="2018-06" db="EMBL/GenBank/DDBJ databases">
        <authorList>
            <person name="Zhirakovskaya E."/>
        </authorList>
    </citation>
    <scope>NUCLEOTIDE SEQUENCE</scope>
</reference>
<dbReference type="PANTHER" id="PTHR34773:SF1">
    <property type="entry name" value="FLAGELLAR SECRETION CHAPERONE FLIS"/>
    <property type="match status" value="1"/>
</dbReference>
<dbReference type="Pfam" id="PF02561">
    <property type="entry name" value="FliS"/>
    <property type="match status" value="1"/>
</dbReference>
<evidence type="ECO:0000256" key="4">
    <source>
        <dbReference type="ARBA" id="ARBA00022795"/>
    </source>
</evidence>
<dbReference type="PANTHER" id="PTHR34773">
    <property type="entry name" value="FLAGELLAR SECRETION CHAPERONE FLIS"/>
    <property type="match status" value="1"/>
</dbReference>
<dbReference type="EMBL" id="UOFT01000058">
    <property type="protein sequence ID" value="VAW97475.1"/>
    <property type="molecule type" value="Genomic_DNA"/>
</dbReference>
<proteinExistence type="inferred from homology"/>
<protein>
    <submittedName>
        <fullName evidence="6">Flagellar biosynthesis protein FliS</fullName>
    </submittedName>
</protein>
<keyword evidence="6" id="KW-0282">Flagellum</keyword>
<evidence type="ECO:0000313" key="6">
    <source>
        <dbReference type="EMBL" id="VAW97475.1"/>
    </source>
</evidence>
<keyword evidence="4" id="KW-1005">Bacterial flagellum biogenesis</keyword>
<organism evidence="6">
    <name type="scientific">hydrothermal vent metagenome</name>
    <dbReference type="NCBI Taxonomy" id="652676"/>
    <lineage>
        <taxon>unclassified sequences</taxon>
        <taxon>metagenomes</taxon>
        <taxon>ecological metagenomes</taxon>
    </lineage>
</organism>
<evidence type="ECO:0000256" key="5">
    <source>
        <dbReference type="ARBA" id="ARBA00023186"/>
    </source>
</evidence>
<dbReference type="SUPFAM" id="SSF101116">
    <property type="entry name" value="Flagellar export chaperone FliS"/>
    <property type="match status" value="1"/>
</dbReference>
<evidence type="ECO:0000256" key="1">
    <source>
        <dbReference type="ARBA" id="ARBA00004514"/>
    </source>
</evidence>
<dbReference type="GO" id="GO:0044780">
    <property type="term" value="P:bacterial-type flagellum assembly"/>
    <property type="evidence" value="ECO:0007669"/>
    <property type="project" value="InterPro"/>
</dbReference>
<dbReference type="NCBIfam" id="TIGR00208">
    <property type="entry name" value="fliS"/>
    <property type="match status" value="1"/>
</dbReference>
<accession>A0A3B0ZV96</accession>
<dbReference type="GO" id="GO:0071973">
    <property type="term" value="P:bacterial-type flagellum-dependent cell motility"/>
    <property type="evidence" value="ECO:0007669"/>
    <property type="project" value="TreeGrafter"/>
</dbReference>
<gene>
    <name evidence="6" type="ORF">MNBD_GAMMA23-939</name>
</gene>
<keyword evidence="6" id="KW-0966">Cell projection</keyword>
<dbReference type="GO" id="GO:0005829">
    <property type="term" value="C:cytosol"/>
    <property type="evidence" value="ECO:0007669"/>
    <property type="project" value="UniProtKB-SubCell"/>
</dbReference>
<sequence>MNMVKLHSAVEQYNRVGVSSSVESADPHMLIQMLMNGALEKIAIAKGHMERNDIPQKGGNISWAISIIDGLRASLNVDDGGEIAQNLDDLYDYMTRRLARANIENNPDLLDEVASLVRSVKGAWDELPEKVNSEKTSNGHN</sequence>
<dbReference type="InterPro" id="IPR036584">
    <property type="entry name" value="FliS_sf"/>
</dbReference>
<evidence type="ECO:0000256" key="3">
    <source>
        <dbReference type="ARBA" id="ARBA00022490"/>
    </source>
</evidence>
<comment type="similarity">
    <text evidence="2">Belongs to the FliS family.</text>
</comment>